<proteinExistence type="predicted"/>
<feature type="transmembrane region" description="Helical" evidence="1">
    <location>
        <begin position="39"/>
        <end position="61"/>
    </location>
</feature>
<organism evidence="2 3">
    <name type="scientific">Phenylobacterium deserti</name>
    <dbReference type="NCBI Taxonomy" id="1914756"/>
    <lineage>
        <taxon>Bacteria</taxon>
        <taxon>Pseudomonadati</taxon>
        <taxon>Pseudomonadota</taxon>
        <taxon>Alphaproteobacteria</taxon>
        <taxon>Caulobacterales</taxon>
        <taxon>Caulobacteraceae</taxon>
        <taxon>Phenylobacterium</taxon>
    </lineage>
</organism>
<dbReference type="AlphaFoldDB" id="A0A328A8H8"/>
<sequence>MKPKLSDHPIMPRLQQALFVLRLAFLFWGAWFFRIWEPASWPGIVAGLLIVAFPLGVALAWTRYRGRRIGQV</sequence>
<evidence type="ECO:0000256" key="1">
    <source>
        <dbReference type="SAM" id="Phobius"/>
    </source>
</evidence>
<keyword evidence="1" id="KW-0812">Transmembrane</keyword>
<keyword evidence="1" id="KW-0472">Membrane</keyword>
<protein>
    <submittedName>
        <fullName evidence="2">Uncharacterized protein</fullName>
    </submittedName>
</protein>
<dbReference type="OrthoDB" id="556585at2"/>
<dbReference type="EMBL" id="QFYR01000005">
    <property type="protein sequence ID" value="RAK50933.1"/>
    <property type="molecule type" value="Genomic_DNA"/>
</dbReference>
<keyword evidence="3" id="KW-1185">Reference proteome</keyword>
<evidence type="ECO:0000313" key="2">
    <source>
        <dbReference type="EMBL" id="RAK50933.1"/>
    </source>
</evidence>
<reference evidence="3" key="1">
    <citation type="submission" date="2018-05" db="EMBL/GenBank/DDBJ databases">
        <authorList>
            <person name="Li X."/>
        </authorList>
    </citation>
    <scope>NUCLEOTIDE SEQUENCE [LARGE SCALE GENOMIC DNA]</scope>
    <source>
        <strain evidence="3">YIM 73061</strain>
    </source>
</reference>
<name>A0A328A8H8_9CAUL</name>
<feature type="transmembrane region" description="Helical" evidence="1">
    <location>
        <begin position="12"/>
        <end position="33"/>
    </location>
</feature>
<dbReference type="RefSeq" id="WP_111516243.1">
    <property type="nucleotide sequence ID" value="NZ_QFYR01000005.1"/>
</dbReference>
<dbReference type="Proteomes" id="UP000249725">
    <property type="component" value="Unassembled WGS sequence"/>
</dbReference>
<accession>A0A328A8H8</accession>
<keyword evidence="1" id="KW-1133">Transmembrane helix</keyword>
<evidence type="ECO:0000313" key="3">
    <source>
        <dbReference type="Proteomes" id="UP000249725"/>
    </source>
</evidence>
<comment type="caution">
    <text evidence="2">The sequence shown here is derived from an EMBL/GenBank/DDBJ whole genome shotgun (WGS) entry which is preliminary data.</text>
</comment>
<gene>
    <name evidence="2" type="ORF">DJ018_17360</name>
</gene>